<organism evidence="2 3">
    <name type="scientific">Endobacterium cereale</name>
    <dbReference type="NCBI Taxonomy" id="2663029"/>
    <lineage>
        <taxon>Bacteria</taxon>
        <taxon>Pseudomonadati</taxon>
        <taxon>Pseudomonadota</taxon>
        <taxon>Alphaproteobacteria</taxon>
        <taxon>Hyphomicrobiales</taxon>
        <taxon>Rhizobiaceae</taxon>
        <taxon>Endobacterium</taxon>
    </lineage>
</organism>
<sequence>MQIGDMAVRLWHGKQMRAIRQILYDKVLATALTVVLAYVLVLQGLTGGYARASMLEPAQSAYHVICASSGTVDIKSADSDAPLSKSVECSCAMLCRLANSTTPTALPSFVFFTVMMTQTSAIITPVDDTAKPHLQRRLLAQPRAPPRLSRTV</sequence>
<dbReference type="EMBL" id="WIXI01000050">
    <property type="protein sequence ID" value="MQY49217.1"/>
    <property type="molecule type" value="Genomic_DNA"/>
</dbReference>
<keyword evidence="3" id="KW-1185">Reference proteome</keyword>
<gene>
    <name evidence="2" type="ORF">GAO09_24580</name>
</gene>
<keyword evidence="1" id="KW-0472">Membrane</keyword>
<protein>
    <recommendedName>
        <fullName evidence="4">DUF2946 domain-containing protein</fullName>
    </recommendedName>
</protein>
<reference evidence="2 3" key="1">
    <citation type="submission" date="2019-11" db="EMBL/GenBank/DDBJ databases">
        <title>Genome analysis of Rhizobacterium cereale a novel genus and species isolated from maize roots in North Spain.</title>
        <authorList>
            <person name="Menendez E."/>
            <person name="Flores-Felix J.D."/>
            <person name="Ramirez-Bahena M.-H."/>
            <person name="Igual J.M."/>
            <person name="Garcia-Fraile P."/>
            <person name="Peix A."/>
            <person name="Velazquez E."/>
        </authorList>
    </citation>
    <scope>NUCLEOTIDE SEQUENCE [LARGE SCALE GENOMIC DNA]</scope>
    <source>
        <strain evidence="2 3">RZME27</strain>
    </source>
</reference>
<name>A0A6A8AHB9_9HYPH</name>
<accession>A0A6A8AHB9</accession>
<keyword evidence="1" id="KW-0812">Transmembrane</keyword>
<keyword evidence="1" id="KW-1133">Transmembrane helix</keyword>
<dbReference type="AlphaFoldDB" id="A0A6A8AHB9"/>
<evidence type="ECO:0000256" key="1">
    <source>
        <dbReference type="SAM" id="Phobius"/>
    </source>
</evidence>
<evidence type="ECO:0000313" key="2">
    <source>
        <dbReference type="EMBL" id="MQY49217.1"/>
    </source>
</evidence>
<evidence type="ECO:0000313" key="3">
    <source>
        <dbReference type="Proteomes" id="UP000435138"/>
    </source>
</evidence>
<dbReference type="RefSeq" id="WP_153358725.1">
    <property type="nucleotide sequence ID" value="NZ_JAYKOO010000008.1"/>
</dbReference>
<feature type="transmembrane region" description="Helical" evidence="1">
    <location>
        <begin position="27"/>
        <end position="50"/>
    </location>
</feature>
<evidence type="ECO:0008006" key="4">
    <source>
        <dbReference type="Google" id="ProtNLM"/>
    </source>
</evidence>
<proteinExistence type="predicted"/>
<dbReference type="Proteomes" id="UP000435138">
    <property type="component" value="Unassembled WGS sequence"/>
</dbReference>
<comment type="caution">
    <text evidence="2">The sequence shown here is derived from an EMBL/GenBank/DDBJ whole genome shotgun (WGS) entry which is preliminary data.</text>
</comment>